<dbReference type="AlphaFoldDB" id="A0AAW2FMW2"/>
<dbReference type="EMBL" id="JADYXP020000010">
    <property type="protein sequence ID" value="KAL0115726.1"/>
    <property type="molecule type" value="Genomic_DNA"/>
</dbReference>
<evidence type="ECO:0000313" key="3">
    <source>
        <dbReference type="Proteomes" id="UP001430953"/>
    </source>
</evidence>
<accession>A0AAW2FMW2</accession>
<feature type="region of interest" description="Disordered" evidence="1">
    <location>
        <begin position="1"/>
        <end position="20"/>
    </location>
</feature>
<feature type="compositionally biased region" description="Basic and acidic residues" evidence="1">
    <location>
        <begin position="1"/>
        <end position="10"/>
    </location>
</feature>
<reference evidence="2 3" key="1">
    <citation type="submission" date="2023-03" db="EMBL/GenBank/DDBJ databases">
        <title>High recombination rates correlate with genetic variation in Cardiocondyla obscurior ants.</title>
        <authorList>
            <person name="Errbii M."/>
        </authorList>
    </citation>
    <scope>NUCLEOTIDE SEQUENCE [LARGE SCALE GENOMIC DNA]</scope>
    <source>
        <strain evidence="2">Alpha-2009</strain>
        <tissue evidence="2">Whole body</tissue>
    </source>
</reference>
<keyword evidence="3" id="KW-1185">Reference proteome</keyword>
<proteinExistence type="predicted"/>
<protein>
    <submittedName>
        <fullName evidence="2">Uncharacterized protein</fullName>
    </submittedName>
</protein>
<feature type="region of interest" description="Disordered" evidence="1">
    <location>
        <begin position="62"/>
        <end position="86"/>
    </location>
</feature>
<evidence type="ECO:0000313" key="2">
    <source>
        <dbReference type="EMBL" id="KAL0115726.1"/>
    </source>
</evidence>
<feature type="compositionally biased region" description="Basic residues" evidence="1">
    <location>
        <begin position="74"/>
        <end position="86"/>
    </location>
</feature>
<comment type="caution">
    <text evidence="2">The sequence shown here is derived from an EMBL/GenBank/DDBJ whole genome shotgun (WGS) entry which is preliminary data.</text>
</comment>
<sequence>MTRHVPSERRSRPRRHPASAEQLLAKCKLPLTLPRSLINGPQLHLTSVASEISMTNAMVFPFRSGPIPANTKRATAHRSRKYPSQF</sequence>
<organism evidence="2 3">
    <name type="scientific">Cardiocondyla obscurior</name>
    <dbReference type="NCBI Taxonomy" id="286306"/>
    <lineage>
        <taxon>Eukaryota</taxon>
        <taxon>Metazoa</taxon>
        <taxon>Ecdysozoa</taxon>
        <taxon>Arthropoda</taxon>
        <taxon>Hexapoda</taxon>
        <taxon>Insecta</taxon>
        <taxon>Pterygota</taxon>
        <taxon>Neoptera</taxon>
        <taxon>Endopterygota</taxon>
        <taxon>Hymenoptera</taxon>
        <taxon>Apocrita</taxon>
        <taxon>Aculeata</taxon>
        <taxon>Formicoidea</taxon>
        <taxon>Formicidae</taxon>
        <taxon>Myrmicinae</taxon>
        <taxon>Cardiocondyla</taxon>
    </lineage>
</organism>
<dbReference type="Proteomes" id="UP001430953">
    <property type="component" value="Unassembled WGS sequence"/>
</dbReference>
<gene>
    <name evidence="2" type="ORF">PUN28_010926</name>
</gene>
<evidence type="ECO:0000256" key="1">
    <source>
        <dbReference type="SAM" id="MobiDB-lite"/>
    </source>
</evidence>
<name>A0AAW2FMW2_9HYME</name>